<proteinExistence type="predicted"/>
<evidence type="ECO:0000313" key="2">
    <source>
        <dbReference type="Proteomes" id="UP000654604"/>
    </source>
</evidence>
<dbReference type="Proteomes" id="UP000654604">
    <property type="component" value="Unassembled WGS sequence"/>
</dbReference>
<sequence length="379" mass="43710">MDGTSGNGRLMNYKELLISIYNEAKQRNCYKAELNEKTLNNIKIIADKCFSQKGVYTVLITLSIYKILHPKQDIRNHQTQIKNGFSGRTIDTQFITPTLKQLNLPSMAESGWLTRSLEQPYPYKLNYQGKIGNKKVKNAFLELVNTIQVDQVNPKYILVELLRHIIQIQAQNTIKIQPLSNPEKSTISKVINILNEQFSFNYNAFGGSKLPVLAFYAIYQVLLQEIIRYNTCELKSLGSHTASDKTSKAAGDIEIVKNKKLFEVLEIKLDKPIDSNIVRIAQEKIIKYNPERYYILSYLEVKQDDFNVINDIINEVKNNHGCQIIVNGIIPTLKYYLRLISSLDKFIDLYSNLIENDSELKIIHKQKWSELIKQLEDNV</sequence>
<protein>
    <recommendedName>
        <fullName evidence="3">DNA methyltransferase</fullName>
    </recommendedName>
</protein>
<organism evidence="1 2">
    <name type="scientific">Cyanobacterium stanieri LEGE 03274</name>
    <dbReference type="NCBI Taxonomy" id="1828756"/>
    <lineage>
        <taxon>Bacteria</taxon>
        <taxon>Bacillati</taxon>
        <taxon>Cyanobacteriota</taxon>
        <taxon>Cyanophyceae</taxon>
        <taxon>Oscillatoriophycideae</taxon>
        <taxon>Chroococcales</taxon>
        <taxon>Geminocystaceae</taxon>
        <taxon>Cyanobacterium</taxon>
    </lineage>
</organism>
<dbReference type="EMBL" id="JADEWC010000006">
    <property type="protein sequence ID" value="MBE9221904.1"/>
    <property type="molecule type" value="Genomic_DNA"/>
</dbReference>
<comment type="caution">
    <text evidence="1">The sequence shown here is derived from an EMBL/GenBank/DDBJ whole genome shotgun (WGS) entry which is preliminary data.</text>
</comment>
<name>A0ABR9V2X3_9CHRO</name>
<keyword evidence="2" id="KW-1185">Reference proteome</keyword>
<dbReference type="RefSeq" id="WP_193800083.1">
    <property type="nucleotide sequence ID" value="NZ_JADEWC010000006.1"/>
</dbReference>
<accession>A0ABR9V2X3</accession>
<evidence type="ECO:0008006" key="3">
    <source>
        <dbReference type="Google" id="ProtNLM"/>
    </source>
</evidence>
<evidence type="ECO:0000313" key="1">
    <source>
        <dbReference type="EMBL" id="MBE9221904.1"/>
    </source>
</evidence>
<gene>
    <name evidence="1" type="ORF">IQ215_04260</name>
</gene>
<reference evidence="1 2" key="1">
    <citation type="submission" date="2020-10" db="EMBL/GenBank/DDBJ databases">
        <authorList>
            <person name="Castelo-Branco R."/>
            <person name="Eusebio N."/>
            <person name="Adriana R."/>
            <person name="Vieira A."/>
            <person name="Brugerolle De Fraissinette N."/>
            <person name="Rezende De Castro R."/>
            <person name="Schneider M.P."/>
            <person name="Vasconcelos V."/>
            <person name="Leao P.N."/>
        </authorList>
    </citation>
    <scope>NUCLEOTIDE SEQUENCE [LARGE SCALE GENOMIC DNA]</scope>
    <source>
        <strain evidence="1 2">LEGE 03274</strain>
    </source>
</reference>